<dbReference type="InterPro" id="IPR033140">
    <property type="entry name" value="Lipase_GDXG_put_SER_AS"/>
</dbReference>
<dbReference type="InterPro" id="IPR029058">
    <property type="entry name" value="AB_hydrolase_fold"/>
</dbReference>
<keyword evidence="4" id="KW-0812">Transmembrane</keyword>
<proteinExistence type="inferred from homology"/>
<evidence type="ECO:0000256" key="4">
    <source>
        <dbReference type="SAM" id="Phobius"/>
    </source>
</evidence>
<accession>A0ABR2UGZ6</accession>
<evidence type="ECO:0000256" key="1">
    <source>
        <dbReference type="ARBA" id="ARBA00010515"/>
    </source>
</evidence>
<dbReference type="Proteomes" id="UP001408356">
    <property type="component" value="Unassembled WGS sequence"/>
</dbReference>
<evidence type="ECO:0000313" key="7">
    <source>
        <dbReference type="Proteomes" id="UP001408356"/>
    </source>
</evidence>
<keyword evidence="4" id="KW-1133">Transmembrane helix</keyword>
<dbReference type="Gene3D" id="3.40.50.1820">
    <property type="entry name" value="alpha/beta hydrolase"/>
    <property type="match status" value="1"/>
</dbReference>
<dbReference type="InterPro" id="IPR013094">
    <property type="entry name" value="AB_hydrolase_3"/>
</dbReference>
<name>A0ABR2UGZ6_9PEZI</name>
<gene>
    <name evidence="6" type="ORF">SUNI508_11635</name>
</gene>
<keyword evidence="4" id="KW-0472">Membrane</keyword>
<comment type="caution">
    <text evidence="6">The sequence shown here is derived from an EMBL/GenBank/DDBJ whole genome shotgun (WGS) entry which is preliminary data.</text>
</comment>
<organism evidence="6 7">
    <name type="scientific">Seiridium unicorne</name>
    <dbReference type="NCBI Taxonomy" id="138068"/>
    <lineage>
        <taxon>Eukaryota</taxon>
        <taxon>Fungi</taxon>
        <taxon>Dikarya</taxon>
        <taxon>Ascomycota</taxon>
        <taxon>Pezizomycotina</taxon>
        <taxon>Sordariomycetes</taxon>
        <taxon>Xylariomycetidae</taxon>
        <taxon>Amphisphaeriales</taxon>
        <taxon>Sporocadaceae</taxon>
        <taxon>Seiridium</taxon>
    </lineage>
</organism>
<dbReference type="Pfam" id="PF07859">
    <property type="entry name" value="Abhydrolase_3"/>
    <property type="match status" value="1"/>
</dbReference>
<evidence type="ECO:0000256" key="3">
    <source>
        <dbReference type="PROSITE-ProRule" id="PRU10038"/>
    </source>
</evidence>
<dbReference type="SUPFAM" id="SSF53474">
    <property type="entry name" value="alpha/beta-Hydrolases"/>
    <property type="match status" value="1"/>
</dbReference>
<comment type="similarity">
    <text evidence="1">Belongs to the 'GDXG' lipolytic enzyme family.</text>
</comment>
<feature type="active site" evidence="3">
    <location>
        <position position="206"/>
    </location>
</feature>
<dbReference type="GO" id="GO:0016787">
    <property type="term" value="F:hydrolase activity"/>
    <property type="evidence" value="ECO:0007669"/>
    <property type="project" value="UniProtKB-KW"/>
</dbReference>
<feature type="transmembrane region" description="Helical" evidence="4">
    <location>
        <begin position="12"/>
        <end position="33"/>
    </location>
</feature>
<dbReference type="EMBL" id="JARVKF010000434">
    <property type="protein sequence ID" value="KAK9413817.1"/>
    <property type="molecule type" value="Genomic_DNA"/>
</dbReference>
<evidence type="ECO:0000256" key="2">
    <source>
        <dbReference type="ARBA" id="ARBA00022801"/>
    </source>
</evidence>
<protein>
    <submittedName>
        <fullName evidence="6">Alpha/Beta hydrolase protein</fullName>
    </submittedName>
</protein>
<evidence type="ECO:0000259" key="5">
    <source>
        <dbReference type="Pfam" id="PF07859"/>
    </source>
</evidence>
<dbReference type="PANTHER" id="PTHR48081:SF8">
    <property type="entry name" value="ALPHA_BETA HYDROLASE FOLD-3 DOMAIN-CONTAINING PROTEIN-RELATED"/>
    <property type="match status" value="1"/>
</dbReference>
<feature type="domain" description="Alpha/beta hydrolase fold-3" evidence="5">
    <location>
        <begin position="128"/>
        <end position="340"/>
    </location>
</feature>
<dbReference type="PANTHER" id="PTHR48081">
    <property type="entry name" value="AB HYDROLASE SUPERFAMILY PROTEIN C4A8.06C"/>
    <property type="match status" value="1"/>
</dbReference>
<reference evidence="6 7" key="1">
    <citation type="journal article" date="2024" name="J. Plant Pathol.">
        <title>Sequence and assembly of the genome of Seiridium unicorne, isolate CBS 538.82, causal agent of cypress canker disease.</title>
        <authorList>
            <person name="Scali E."/>
            <person name="Rocca G.D."/>
            <person name="Danti R."/>
            <person name="Garbelotto M."/>
            <person name="Barberini S."/>
            <person name="Baroncelli R."/>
            <person name="Emiliani G."/>
        </authorList>
    </citation>
    <scope>NUCLEOTIDE SEQUENCE [LARGE SCALE GENOMIC DNA]</scope>
    <source>
        <strain evidence="6 7">BM-138-508</strain>
    </source>
</reference>
<evidence type="ECO:0000313" key="6">
    <source>
        <dbReference type="EMBL" id="KAK9413817.1"/>
    </source>
</evidence>
<keyword evidence="7" id="KW-1185">Reference proteome</keyword>
<dbReference type="InterPro" id="IPR050300">
    <property type="entry name" value="GDXG_lipolytic_enzyme"/>
</dbReference>
<dbReference type="PROSITE" id="PS01174">
    <property type="entry name" value="LIPASE_GDXG_SER"/>
    <property type="match status" value="1"/>
</dbReference>
<sequence>MSLITTTPGKHLWALGASLCTLVKLPFLALYYLPRSNRPQPEWTILQCIMNNLMNAFIYHTAIVEAVTPLDLKPGALGDRFINIPPVADALSTGILTSDPNIKPQPTGGIWFPTAFEGGLPKTGKPIILHFHPGGYVMGDVRMDGAFAARLLVEKIGSHALWNLYRLASNQNGRFPAALQDALAAYSYLLKELSIPASQIILSGDSAGAHIVICMLRYLSEHGKAVGLPAPRGALLFSPAINFLAATEPENVTRNRNFNNDYMDPTFMTWGARRFVTADPKAAPYMNPLVSAFKSHCPIWVYCGGCEIFYDDATEFVSKMKEISGNDVTYEVERLANHDIFFAGNLLGWKKEAERIANEAGRWVARLA</sequence>
<keyword evidence="2 6" id="KW-0378">Hydrolase</keyword>